<reference evidence="1 2" key="1">
    <citation type="journal article" date="2023" name="Res Sq">
        <title>Genomic and morphological characterization of Knufia obscura isolated from the Mars 2020 spacecraft assembly facility.</title>
        <authorList>
            <person name="Chander A.M."/>
            <person name="Teixeira M.M."/>
            <person name="Singh N.K."/>
            <person name="Williams M.P."/>
            <person name="Parker C.W."/>
            <person name="Leo P."/>
            <person name="Stajich J.E."/>
            <person name="Torok T."/>
            <person name="Tighe S."/>
            <person name="Mason C.E."/>
            <person name="Venkateswaran K."/>
        </authorList>
    </citation>
    <scope>NUCLEOTIDE SEQUENCE [LARGE SCALE GENOMIC DNA]</scope>
    <source>
        <strain evidence="1 2">CCFEE 5817</strain>
    </source>
</reference>
<evidence type="ECO:0000313" key="2">
    <source>
        <dbReference type="Proteomes" id="UP001334248"/>
    </source>
</evidence>
<dbReference type="Proteomes" id="UP001334248">
    <property type="component" value="Unassembled WGS sequence"/>
</dbReference>
<comment type="caution">
    <text evidence="1">The sequence shown here is derived from an EMBL/GenBank/DDBJ whole genome shotgun (WGS) entry which is preliminary data.</text>
</comment>
<protein>
    <submittedName>
        <fullName evidence="1">Uncharacterized protein</fullName>
    </submittedName>
</protein>
<dbReference type="EMBL" id="JAVHJV010000005">
    <property type="protein sequence ID" value="KAK5942864.1"/>
    <property type="molecule type" value="Genomic_DNA"/>
</dbReference>
<keyword evidence="2" id="KW-1185">Reference proteome</keyword>
<gene>
    <name evidence="1" type="ORF">PMZ80_005430</name>
</gene>
<evidence type="ECO:0000313" key="1">
    <source>
        <dbReference type="EMBL" id="KAK5942864.1"/>
    </source>
</evidence>
<dbReference type="GeneID" id="89998879"/>
<dbReference type="RefSeq" id="XP_064730954.1">
    <property type="nucleotide sequence ID" value="XM_064873850.1"/>
</dbReference>
<accession>A0ABR0RS32</accession>
<organism evidence="1 2">
    <name type="scientific">Knufia obscura</name>
    <dbReference type="NCBI Taxonomy" id="1635080"/>
    <lineage>
        <taxon>Eukaryota</taxon>
        <taxon>Fungi</taxon>
        <taxon>Dikarya</taxon>
        <taxon>Ascomycota</taxon>
        <taxon>Pezizomycotina</taxon>
        <taxon>Eurotiomycetes</taxon>
        <taxon>Chaetothyriomycetidae</taxon>
        <taxon>Chaetothyriales</taxon>
        <taxon>Trichomeriaceae</taxon>
        <taxon>Knufia</taxon>
    </lineage>
</organism>
<proteinExistence type="predicted"/>
<name>A0ABR0RS32_9EURO</name>
<sequence>MAYSHGSDQQAHLLGIKAFTHSDWFASPPSPLRECTYWSALRQEINFALVRQRPLDINLHINFVRRESFDLTVEKDWSNCCTLNLAHIIMFCFEYHQRSPTEFQVLRNALTELCDAFPATYNPFYYSRAASASVSPFPQIWFASEAAGKF</sequence>